<dbReference type="Proteomes" id="UP000470082">
    <property type="component" value="Unassembled WGS sequence"/>
</dbReference>
<dbReference type="EMBL" id="VUMM01000025">
    <property type="protein sequence ID" value="MSS02257.1"/>
    <property type="molecule type" value="Genomic_DNA"/>
</dbReference>
<feature type="transmembrane region" description="Helical" evidence="1">
    <location>
        <begin position="43"/>
        <end position="64"/>
    </location>
</feature>
<proteinExistence type="predicted"/>
<evidence type="ECO:0000313" key="3">
    <source>
        <dbReference type="Proteomes" id="UP000470082"/>
    </source>
</evidence>
<dbReference type="AlphaFoldDB" id="A0A7X2N4E6"/>
<evidence type="ECO:0000256" key="1">
    <source>
        <dbReference type="SAM" id="Phobius"/>
    </source>
</evidence>
<evidence type="ECO:0008006" key="4">
    <source>
        <dbReference type="Google" id="ProtNLM"/>
    </source>
</evidence>
<organism evidence="2 3">
    <name type="scientific">Floccifex porci</name>
    <dbReference type="NCBI Taxonomy" id="2606629"/>
    <lineage>
        <taxon>Bacteria</taxon>
        <taxon>Bacillati</taxon>
        <taxon>Bacillota</taxon>
        <taxon>Erysipelotrichia</taxon>
        <taxon>Erysipelotrichales</taxon>
        <taxon>Erysipelotrichaceae</taxon>
        <taxon>Floccifex</taxon>
    </lineage>
</organism>
<reference evidence="2 3" key="1">
    <citation type="submission" date="2019-08" db="EMBL/GenBank/DDBJ databases">
        <title>In-depth cultivation of the pig gut microbiome towards novel bacterial diversity and tailored functional studies.</title>
        <authorList>
            <person name="Wylensek D."/>
            <person name="Hitch T.C.A."/>
            <person name="Clavel T."/>
        </authorList>
    </citation>
    <scope>NUCLEOTIDE SEQUENCE [LARGE SCALE GENOMIC DNA]</scope>
    <source>
        <strain evidence="2 3">LKV-178-WT-2G</strain>
    </source>
</reference>
<protein>
    <recommendedName>
        <fullName evidence="4">DUF3784 domain-containing protein</fullName>
    </recommendedName>
</protein>
<keyword evidence="1" id="KW-0812">Transmembrane</keyword>
<comment type="caution">
    <text evidence="2">The sequence shown here is derived from an EMBL/GenBank/DDBJ whole genome shotgun (WGS) entry which is preliminary data.</text>
</comment>
<evidence type="ECO:0000313" key="2">
    <source>
        <dbReference type="EMBL" id="MSS02257.1"/>
    </source>
</evidence>
<dbReference type="RefSeq" id="WP_154461295.1">
    <property type="nucleotide sequence ID" value="NZ_JAQYTQ010000091.1"/>
</dbReference>
<keyword evidence="3" id="KW-1185">Reference proteome</keyword>
<keyword evidence="1" id="KW-1133">Transmembrane helix</keyword>
<name>A0A7X2N4E6_9FIRM</name>
<accession>A0A7X2N4E6</accession>
<feature type="transmembrane region" description="Helical" evidence="1">
    <location>
        <begin position="6"/>
        <end position="23"/>
    </location>
</feature>
<sequence>MKDILLLVLGVFITGIGLVNMMGNISTIHSYNRKNVKEEDVPAYGKTVGLGTVIIGLSLILAFIWEGFKAEIGLILGLGFILYGQIKYNKGIF</sequence>
<gene>
    <name evidence="2" type="ORF">FYJ50_09195</name>
</gene>
<keyword evidence="1" id="KW-0472">Membrane</keyword>
<feature type="transmembrane region" description="Helical" evidence="1">
    <location>
        <begin position="70"/>
        <end position="86"/>
    </location>
</feature>